<dbReference type="CDD" id="cd01887">
    <property type="entry name" value="IF2_eIF5B"/>
    <property type="match status" value="1"/>
</dbReference>
<dbReference type="EMBL" id="NVUU01000068">
    <property type="protein sequence ID" value="PCI93220.1"/>
    <property type="molecule type" value="Genomic_DNA"/>
</dbReference>
<dbReference type="InterPro" id="IPR015760">
    <property type="entry name" value="TIF_IF2"/>
</dbReference>
<feature type="non-terminal residue" evidence="11">
    <location>
        <position position="632"/>
    </location>
</feature>
<feature type="region of interest" description="Disordered" evidence="9">
    <location>
        <begin position="23"/>
        <end position="235"/>
    </location>
</feature>
<keyword evidence="3 8" id="KW-0396">Initiation factor</keyword>
<accession>A0A2A4YF26</accession>
<dbReference type="SUPFAM" id="SSF50447">
    <property type="entry name" value="Translation proteins"/>
    <property type="match status" value="1"/>
</dbReference>
<dbReference type="GO" id="GO:0005525">
    <property type="term" value="F:GTP binding"/>
    <property type="evidence" value="ECO:0007669"/>
    <property type="project" value="UniProtKB-KW"/>
</dbReference>
<dbReference type="PROSITE" id="PS51722">
    <property type="entry name" value="G_TR_2"/>
    <property type="match status" value="1"/>
</dbReference>
<keyword evidence="4" id="KW-0547">Nucleotide-binding</keyword>
<evidence type="ECO:0000256" key="5">
    <source>
        <dbReference type="ARBA" id="ARBA00022917"/>
    </source>
</evidence>
<dbReference type="FunFam" id="2.40.30.10:FF:000054">
    <property type="entry name" value="Translation initiation factor IF-2"/>
    <property type="match status" value="1"/>
</dbReference>
<feature type="compositionally biased region" description="Basic and acidic residues" evidence="9">
    <location>
        <begin position="186"/>
        <end position="223"/>
    </location>
</feature>
<dbReference type="CDD" id="cd03702">
    <property type="entry name" value="IF2_mtIF2_II"/>
    <property type="match status" value="1"/>
</dbReference>
<reference evidence="12" key="1">
    <citation type="submission" date="2017-08" db="EMBL/GenBank/DDBJ databases">
        <title>A dynamic microbial community with high functional redundancy inhabits the cold, oxic subseafloor aquifer.</title>
        <authorList>
            <person name="Tully B.J."/>
            <person name="Wheat C.G."/>
            <person name="Glazer B.T."/>
            <person name="Huber J.A."/>
        </authorList>
    </citation>
    <scope>NUCLEOTIDE SEQUENCE [LARGE SCALE GENOMIC DNA]</scope>
</reference>
<dbReference type="NCBIfam" id="TIGR00231">
    <property type="entry name" value="small_GTP"/>
    <property type="match status" value="1"/>
</dbReference>
<feature type="compositionally biased region" description="Basic residues" evidence="9">
    <location>
        <begin position="224"/>
        <end position="234"/>
    </location>
</feature>
<evidence type="ECO:0000313" key="11">
    <source>
        <dbReference type="EMBL" id="PCI93220.1"/>
    </source>
</evidence>
<evidence type="ECO:0000256" key="6">
    <source>
        <dbReference type="ARBA" id="ARBA00023134"/>
    </source>
</evidence>
<dbReference type="InterPro" id="IPR027417">
    <property type="entry name" value="P-loop_NTPase"/>
</dbReference>
<dbReference type="Gene3D" id="3.40.50.300">
    <property type="entry name" value="P-loop containing nucleotide triphosphate hydrolases"/>
    <property type="match status" value="1"/>
</dbReference>
<dbReference type="InterPro" id="IPR053905">
    <property type="entry name" value="EF-G-like_DII"/>
</dbReference>
<protein>
    <recommendedName>
        <fullName evidence="2 7">Translation initiation factor IF-2</fullName>
    </recommendedName>
</protein>
<dbReference type="FunFam" id="3.40.50.300:FF:000019">
    <property type="entry name" value="Translation initiation factor IF-2"/>
    <property type="match status" value="1"/>
</dbReference>
<dbReference type="InterPro" id="IPR009000">
    <property type="entry name" value="Transl_B-barrel_sf"/>
</dbReference>
<feature type="compositionally biased region" description="Basic and acidic residues" evidence="9">
    <location>
        <begin position="86"/>
        <end position="103"/>
    </location>
</feature>
<dbReference type="NCBIfam" id="TIGR00487">
    <property type="entry name" value="IF-2"/>
    <property type="match status" value="1"/>
</dbReference>
<dbReference type="GO" id="GO:0003924">
    <property type="term" value="F:GTPase activity"/>
    <property type="evidence" value="ECO:0007669"/>
    <property type="project" value="InterPro"/>
</dbReference>
<dbReference type="PANTHER" id="PTHR43381">
    <property type="entry name" value="TRANSLATION INITIATION FACTOR IF-2-RELATED"/>
    <property type="match status" value="1"/>
</dbReference>
<evidence type="ECO:0000256" key="1">
    <source>
        <dbReference type="ARBA" id="ARBA00007733"/>
    </source>
</evidence>
<evidence type="ECO:0000256" key="8">
    <source>
        <dbReference type="RuleBase" id="RU000644"/>
    </source>
</evidence>
<keyword evidence="6" id="KW-0342">GTP-binding</keyword>
<organism evidence="11 12">
    <name type="scientific">Aerophobetes bacterium</name>
    <dbReference type="NCBI Taxonomy" id="2030807"/>
    <lineage>
        <taxon>Bacteria</taxon>
        <taxon>Candidatus Aerophobota</taxon>
    </lineage>
</organism>
<evidence type="ECO:0000313" key="12">
    <source>
        <dbReference type="Proteomes" id="UP000217838"/>
    </source>
</evidence>
<dbReference type="GO" id="GO:0003743">
    <property type="term" value="F:translation initiation factor activity"/>
    <property type="evidence" value="ECO:0007669"/>
    <property type="project" value="UniProtKB-UniRule"/>
</dbReference>
<dbReference type="Pfam" id="PF04760">
    <property type="entry name" value="IF2_N"/>
    <property type="match status" value="1"/>
</dbReference>
<evidence type="ECO:0000256" key="2">
    <source>
        <dbReference type="ARBA" id="ARBA00020675"/>
    </source>
</evidence>
<dbReference type="Gene3D" id="2.40.30.10">
    <property type="entry name" value="Translation factors"/>
    <property type="match status" value="1"/>
</dbReference>
<evidence type="ECO:0000256" key="3">
    <source>
        <dbReference type="ARBA" id="ARBA00022540"/>
    </source>
</evidence>
<name>A0A2A4YF26_UNCAE</name>
<dbReference type="InterPro" id="IPR044145">
    <property type="entry name" value="IF2_II"/>
</dbReference>
<keyword evidence="5 8" id="KW-0648">Protein biosynthesis</keyword>
<comment type="caution">
    <text evidence="11">The sequence shown here is derived from an EMBL/GenBank/DDBJ whole genome shotgun (WGS) entry which is preliminary data.</text>
</comment>
<dbReference type="InterPro" id="IPR006847">
    <property type="entry name" value="IF2_N"/>
</dbReference>
<feature type="domain" description="Tr-type G" evidence="10">
    <location>
        <begin position="333"/>
        <end position="500"/>
    </location>
</feature>
<dbReference type="PANTHER" id="PTHR43381:SF5">
    <property type="entry name" value="TR-TYPE G DOMAIN-CONTAINING PROTEIN"/>
    <property type="match status" value="1"/>
</dbReference>
<evidence type="ECO:0000256" key="7">
    <source>
        <dbReference type="NCBIfam" id="TIGR00487"/>
    </source>
</evidence>
<dbReference type="InterPro" id="IPR000795">
    <property type="entry name" value="T_Tr_GTP-bd_dom"/>
</dbReference>
<gene>
    <name evidence="11" type="primary">infB</name>
    <name evidence="11" type="ORF">COB11_05720</name>
</gene>
<dbReference type="InterPro" id="IPR000178">
    <property type="entry name" value="TF_IF2_bacterial-like"/>
</dbReference>
<comment type="function">
    <text evidence="8">One of the essential components for the initiation of protein synthesis. Protects formylmethionyl-tRNA from spontaneous hydrolysis and promotes its binding to the 30S ribosomal subunits. Also involved in the hydrolysis of GTP during the formation of the 70S ribosomal complex.</text>
</comment>
<feature type="compositionally biased region" description="Basic and acidic residues" evidence="9">
    <location>
        <begin position="110"/>
        <end position="140"/>
    </location>
</feature>
<evidence type="ECO:0000256" key="4">
    <source>
        <dbReference type="ARBA" id="ARBA00022741"/>
    </source>
</evidence>
<dbReference type="Pfam" id="PF22042">
    <property type="entry name" value="EF-G_D2"/>
    <property type="match status" value="1"/>
</dbReference>
<dbReference type="Proteomes" id="UP000217838">
    <property type="component" value="Unassembled WGS sequence"/>
</dbReference>
<sequence length="632" mass="70196">MAKNLKIKIKNTQLAQALNLDKFKKSATKKNTAEKKNTTKTKLKAKIDEVLDKESKPQEDLSKKDQPVAEKKKSIKATDVPSSVRDMQKAKEEKKAAEAKAAEEQAAPVIKEESAPVQETAKDEKAPEEAAPVIKEEQRAPKVGRGLNQSETPKIREPKTPLKEVKKNKPKEATQEKKPAKSFSPAEDKSKKFKDTKTVKRVETKSFDGRDRQGLRNNEEGSWRRRRRFHKKGPKKVEPIIRPSHLTLKLPITVKDFASAMKVKASQLIQKLFMQGVVITINDYLEDETTVQLLGSEFECEITIDTTEEKRLRITDKTILEEIRDTPEEDLKPRPPIVTFMGHVDHGKTSLIDSLRKSNLVSGEAGDITQHIGAFRCHSESGDITVLDTPGHEAFTEMRMRGATVTDLIVLVIAGDEGMMPQTEEAIKHALEAKVPILVAINKCDKPSFNSENVYRQLAEKELLPESWGGQTITVNCSATTGEGVSTLLEMILLQAEVLELGANPEARARGRVLESQLHKGLGAVATILIQNGTLRKGDALVFDEIYGKVKTIHDEHGKQILTAPPSTPVKITGLSGIPEAGCEFIAVENEKQAKEICEERAAGQIRARLKGRKTQVELEGMPERNQELQAK</sequence>
<dbReference type="GO" id="GO:0005829">
    <property type="term" value="C:cytosol"/>
    <property type="evidence" value="ECO:0007669"/>
    <property type="project" value="TreeGrafter"/>
</dbReference>
<feature type="compositionally biased region" description="Basic and acidic residues" evidence="9">
    <location>
        <begin position="153"/>
        <end position="179"/>
    </location>
</feature>
<dbReference type="Pfam" id="PF00009">
    <property type="entry name" value="GTP_EFTU"/>
    <property type="match status" value="1"/>
</dbReference>
<evidence type="ECO:0000259" key="10">
    <source>
        <dbReference type="PROSITE" id="PS51722"/>
    </source>
</evidence>
<dbReference type="InterPro" id="IPR005225">
    <property type="entry name" value="Small_GTP-bd"/>
</dbReference>
<proteinExistence type="inferred from homology"/>
<comment type="similarity">
    <text evidence="1 8">Belongs to the TRAFAC class translation factor GTPase superfamily. Classic translation factor GTPase family. IF-2 subfamily.</text>
</comment>
<evidence type="ECO:0000256" key="9">
    <source>
        <dbReference type="SAM" id="MobiDB-lite"/>
    </source>
</evidence>
<dbReference type="SUPFAM" id="SSF52540">
    <property type="entry name" value="P-loop containing nucleoside triphosphate hydrolases"/>
    <property type="match status" value="1"/>
</dbReference>
<dbReference type="AlphaFoldDB" id="A0A2A4YF26"/>
<feature type="compositionally biased region" description="Basic and acidic residues" evidence="9">
    <location>
        <begin position="45"/>
        <end position="72"/>
    </location>
</feature>